<accession>A0A8S3F3E3</accession>
<organism evidence="8 9">
    <name type="scientific">Rotaria magnacalcarata</name>
    <dbReference type="NCBI Taxonomy" id="392030"/>
    <lineage>
        <taxon>Eukaryota</taxon>
        <taxon>Metazoa</taxon>
        <taxon>Spiralia</taxon>
        <taxon>Gnathifera</taxon>
        <taxon>Rotifera</taxon>
        <taxon>Eurotatoria</taxon>
        <taxon>Bdelloidea</taxon>
        <taxon>Philodinida</taxon>
        <taxon>Philodinidae</taxon>
        <taxon>Rotaria</taxon>
    </lineage>
</organism>
<keyword evidence="2 5" id="KW-0812">Transmembrane</keyword>
<sequence>TFYLNKGGLWPANFRFWSTWAPAAERTTLISIPNSGPSMGTIISLIMGGLFCTFSLNDSILFPFRYGWTYFFYLLGKTSVLFH</sequence>
<evidence type="ECO:0000313" key="9">
    <source>
        <dbReference type="Proteomes" id="UP000681967"/>
    </source>
</evidence>
<dbReference type="Proteomes" id="UP000681720">
    <property type="component" value="Unassembled WGS sequence"/>
</dbReference>
<feature type="domain" description="Major facilitator superfamily (MFS) profile" evidence="6">
    <location>
        <begin position="1"/>
        <end position="83"/>
    </location>
</feature>
<comment type="caution">
    <text evidence="8">The sequence shown here is derived from an EMBL/GenBank/DDBJ whole genome shotgun (WGS) entry which is preliminary data.</text>
</comment>
<dbReference type="GO" id="GO:0006820">
    <property type="term" value="P:monoatomic anion transport"/>
    <property type="evidence" value="ECO:0007669"/>
    <property type="project" value="TreeGrafter"/>
</dbReference>
<gene>
    <name evidence="8" type="ORF">BYL167_LOCUS64114</name>
    <name evidence="7" type="ORF">GIL414_LOCUS22852</name>
</gene>
<evidence type="ECO:0000256" key="2">
    <source>
        <dbReference type="ARBA" id="ARBA00022692"/>
    </source>
</evidence>
<evidence type="ECO:0000259" key="6">
    <source>
        <dbReference type="PROSITE" id="PS50850"/>
    </source>
</evidence>
<dbReference type="EMBL" id="CAJOBH010238089">
    <property type="protein sequence ID" value="CAF5099005.1"/>
    <property type="molecule type" value="Genomic_DNA"/>
</dbReference>
<evidence type="ECO:0000256" key="5">
    <source>
        <dbReference type="SAM" id="Phobius"/>
    </source>
</evidence>
<dbReference type="PROSITE" id="PS50850">
    <property type="entry name" value="MFS"/>
    <property type="match status" value="1"/>
</dbReference>
<evidence type="ECO:0000313" key="8">
    <source>
        <dbReference type="EMBL" id="CAF5099005.1"/>
    </source>
</evidence>
<dbReference type="Proteomes" id="UP000681967">
    <property type="component" value="Unassembled WGS sequence"/>
</dbReference>
<dbReference type="Gene3D" id="1.20.1250.20">
    <property type="entry name" value="MFS general substrate transporter like domains"/>
    <property type="match status" value="1"/>
</dbReference>
<dbReference type="InterPro" id="IPR036259">
    <property type="entry name" value="MFS_trans_sf"/>
</dbReference>
<comment type="subcellular location">
    <subcellularLocation>
        <location evidence="1">Membrane</location>
        <topology evidence="1">Multi-pass membrane protein</topology>
    </subcellularLocation>
</comment>
<protein>
    <recommendedName>
        <fullName evidence="6">Major facilitator superfamily (MFS) profile domain-containing protein</fullName>
    </recommendedName>
</protein>
<evidence type="ECO:0000256" key="3">
    <source>
        <dbReference type="ARBA" id="ARBA00022989"/>
    </source>
</evidence>
<keyword evidence="3 5" id="KW-1133">Transmembrane helix</keyword>
<dbReference type="InterPro" id="IPR050382">
    <property type="entry name" value="MFS_Na/Anion_cotransporter"/>
</dbReference>
<proteinExistence type="predicted"/>
<dbReference type="AlphaFoldDB" id="A0A8S3F3E3"/>
<dbReference type="PANTHER" id="PTHR11662:SF399">
    <property type="entry name" value="FI19708P1-RELATED"/>
    <property type="match status" value="1"/>
</dbReference>
<feature type="non-terminal residue" evidence="8">
    <location>
        <position position="1"/>
    </location>
</feature>
<dbReference type="InterPro" id="IPR020846">
    <property type="entry name" value="MFS_dom"/>
</dbReference>
<dbReference type="GO" id="GO:0022857">
    <property type="term" value="F:transmembrane transporter activity"/>
    <property type="evidence" value="ECO:0007669"/>
    <property type="project" value="InterPro"/>
</dbReference>
<dbReference type="EMBL" id="CAJOBJ010023754">
    <property type="protein sequence ID" value="CAF4231232.1"/>
    <property type="molecule type" value="Genomic_DNA"/>
</dbReference>
<evidence type="ECO:0000256" key="4">
    <source>
        <dbReference type="ARBA" id="ARBA00023136"/>
    </source>
</evidence>
<dbReference type="SUPFAM" id="SSF103473">
    <property type="entry name" value="MFS general substrate transporter"/>
    <property type="match status" value="1"/>
</dbReference>
<name>A0A8S3F3E3_9BILA</name>
<evidence type="ECO:0000256" key="1">
    <source>
        <dbReference type="ARBA" id="ARBA00004141"/>
    </source>
</evidence>
<dbReference type="PANTHER" id="PTHR11662">
    <property type="entry name" value="SOLUTE CARRIER FAMILY 17"/>
    <property type="match status" value="1"/>
</dbReference>
<keyword evidence="4 5" id="KW-0472">Membrane</keyword>
<feature type="transmembrane region" description="Helical" evidence="5">
    <location>
        <begin position="38"/>
        <end position="56"/>
    </location>
</feature>
<evidence type="ECO:0000313" key="7">
    <source>
        <dbReference type="EMBL" id="CAF4231232.1"/>
    </source>
</evidence>
<reference evidence="8" key="1">
    <citation type="submission" date="2021-02" db="EMBL/GenBank/DDBJ databases">
        <authorList>
            <person name="Nowell W R."/>
        </authorList>
    </citation>
    <scope>NUCLEOTIDE SEQUENCE</scope>
</reference>
<dbReference type="GO" id="GO:0016020">
    <property type="term" value="C:membrane"/>
    <property type="evidence" value="ECO:0007669"/>
    <property type="project" value="UniProtKB-SubCell"/>
</dbReference>